<evidence type="ECO:0000313" key="2">
    <source>
        <dbReference type="Proteomes" id="UP001055091"/>
    </source>
</evidence>
<dbReference type="EMBL" id="BQNJ01000002">
    <property type="protein sequence ID" value="GKH02822.1"/>
    <property type="molecule type" value="Genomic_DNA"/>
</dbReference>
<evidence type="ECO:0000313" key="1">
    <source>
        <dbReference type="EMBL" id="GKH02822.1"/>
    </source>
</evidence>
<comment type="caution">
    <text evidence="1">The sequence shown here is derived from an EMBL/GenBank/DDBJ whole genome shotgun (WGS) entry which is preliminary data.</text>
</comment>
<dbReference type="Proteomes" id="UP001055091">
    <property type="component" value="Unassembled WGS sequence"/>
</dbReference>
<dbReference type="AlphaFoldDB" id="A0AA37JMG5"/>
<proteinExistence type="predicted"/>
<gene>
    <name evidence="1" type="ORF">CE91St55_48030</name>
</gene>
<protein>
    <submittedName>
        <fullName evidence="1">Uncharacterized protein</fullName>
    </submittedName>
</protein>
<accession>A0AA37JMG5</accession>
<name>A0AA37JMG5_9FIRM</name>
<dbReference type="RefSeq" id="WP_244052976.1">
    <property type="nucleotide sequence ID" value="NZ_BQNJ01000002.1"/>
</dbReference>
<reference evidence="1" key="1">
    <citation type="submission" date="2022-01" db="EMBL/GenBank/DDBJ databases">
        <title>Novel bile acid biosynthetic pathways are enriched in the microbiome of centenarians.</title>
        <authorList>
            <person name="Sato Y."/>
            <person name="Atarashi K."/>
            <person name="Plichta R.D."/>
            <person name="Arai Y."/>
            <person name="Sasajima S."/>
            <person name="Kearney M.S."/>
            <person name="Suda W."/>
            <person name="Takeshita K."/>
            <person name="Sasaki T."/>
            <person name="Okamoto S."/>
            <person name="Skelly N.A."/>
            <person name="Okamura Y."/>
            <person name="Vlamakis H."/>
            <person name="Li Y."/>
            <person name="Tanoue T."/>
            <person name="Takei H."/>
            <person name="Nittono H."/>
            <person name="Narushima S."/>
            <person name="Irie J."/>
            <person name="Itoh H."/>
            <person name="Moriya K."/>
            <person name="Sugiura Y."/>
            <person name="Suematsu M."/>
            <person name="Moritoki N."/>
            <person name="Shibata S."/>
            <person name="Littman R.D."/>
            <person name="Fischbach A.M."/>
            <person name="Uwamino Y."/>
            <person name="Inoue T."/>
            <person name="Honda A."/>
            <person name="Hattori M."/>
            <person name="Murai T."/>
            <person name="Xavier J.R."/>
            <person name="Hirose N."/>
            <person name="Honda K."/>
        </authorList>
    </citation>
    <scope>NUCLEOTIDE SEQUENCE</scope>
    <source>
        <strain evidence="1">CE91-St55</strain>
    </source>
</reference>
<organism evidence="1 2">
    <name type="scientific">Hungatella hathewayi</name>
    <dbReference type="NCBI Taxonomy" id="154046"/>
    <lineage>
        <taxon>Bacteria</taxon>
        <taxon>Bacillati</taxon>
        <taxon>Bacillota</taxon>
        <taxon>Clostridia</taxon>
        <taxon>Lachnospirales</taxon>
        <taxon>Lachnospiraceae</taxon>
        <taxon>Hungatella</taxon>
    </lineage>
</organism>
<sequence length="386" mass="45498">MNTERKKVLIEHIKNRRNITPPMASMQRMLENAGVKLFAPTCFNRIVDADLIDNEHVILDYLSGSDDIEMDSEGLESCSGILEGFIEPECLREIINGFKVVEDGTVFDNNLLYSLRKWSKKELRRVRKEALEKLDKDESDTAELISYELKARNIISRFRPFMDRLCVMKMVITGLDIPFYLLPGILKYSWNILKDSDPLSIALSPDKYRKAFKKYCKAHRRAIKYDKLCGDELARYVFLGVKAMGKEYFKKRPRSRVKSCECIETVYRECSQIMSALGKLTPKELVQMFPIKKEFDGERWETKDYFYTREVVERLEPDKPIGTEMDAADLLWEYVNDDLTFFFFNWMDAIDDLHLHCFESGPHNEFYKERKDRKQYKIKMEVNTDE</sequence>